<dbReference type="Proteomes" id="UP000199548">
    <property type="component" value="Unassembled WGS sequence"/>
</dbReference>
<organism evidence="1 2">
    <name type="scientific">Paraburkholderia megapolitana</name>
    <dbReference type="NCBI Taxonomy" id="420953"/>
    <lineage>
        <taxon>Bacteria</taxon>
        <taxon>Pseudomonadati</taxon>
        <taxon>Pseudomonadota</taxon>
        <taxon>Betaproteobacteria</taxon>
        <taxon>Burkholderiales</taxon>
        <taxon>Burkholderiaceae</taxon>
        <taxon>Paraburkholderia</taxon>
    </lineage>
</organism>
<dbReference type="EMBL" id="FOQU01000010">
    <property type="protein sequence ID" value="SFJ75399.1"/>
    <property type="molecule type" value="Genomic_DNA"/>
</dbReference>
<name>A0A1I3TYM3_9BURK</name>
<protein>
    <submittedName>
        <fullName evidence="1">Uncharacterized protein</fullName>
    </submittedName>
</protein>
<sequence>MWDPGLFCKWSSKPPLPMSGGFRPGFTVWALFVVIPAAFPAQSADEFTETFGKNYFV</sequence>
<dbReference type="STRING" id="420953.SAMN05192543_110183"/>
<accession>A0A1I3TYM3</accession>
<evidence type="ECO:0000313" key="2">
    <source>
        <dbReference type="Proteomes" id="UP000199548"/>
    </source>
</evidence>
<reference evidence="1 2" key="1">
    <citation type="submission" date="2016-10" db="EMBL/GenBank/DDBJ databases">
        <authorList>
            <person name="de Groot N.N."/>
        </authorList>
    </citation>
    <scope>NUCLEOTIDE SEQUENCE [LARGE SCALE GENOMIC DNA]</scope>
    <source>
        <strain evidence="1 2">LMG 23650</strain>
    </source>
</reference>
<gene>
    <name evidence="1" type="ORF">SAMN05192543_110183</name>
</gene>
<keyword evidence="2" id="KW-1185">Reference proteome</keyword>
<dbReference type="AlphaFoldDB" id="A0A1I3TYM3"/>
<evidence type="ECO:0000313" key="1">
    <source>
        <dbReference type="EMBL" id="SFJ75399.1"/>
    </source>
</evidence>
<proteinExistence type="predicted"/>